<keyword evidence="3" id="KW-1185">Reference proteome</keyword>
<dbReference type="EMBL" id="JBHSRI010000002">
    <property type="protein sequence ID" value="MFC6037964.1"/>
    <property type="molecule type" value="Genomic_DNA"/>
</dbReference>
<evidence type="ECO:0000256" key="1">
    <source>
        <dbReference type="SAM" id="Phobius"/>
    </source>
</evidence>
<protein>
    <submittedName>
        <fullName evidence="2">Uncharacterized protein</fullName>
    </submittedName>
</protein>
<dbReference type="Proteomes" id="UP001596170">
    <property type="component" value="Unassembled WGS sequence"/>
</dbReference>
<comment type="caution">
    <text evidence="2">The sequence shown here is derived from an EMBL/GenBank/DDBJ whole genome shotgun (WGS) entry which is preliminary data.</text>
</comment>
<evidence type="ECO:0000313" key="3">
    <source>
        <dbReference type="Proteomes" id="UP001596170"/>
    </source>
</evidence>
<keyword evidence="1" id="KW-1133">Transmembrane helix</keyword>
<feature type="transmembrane region" description="Helical" evidence="1">
    <location>
        <begin position="7"/>
        <end position="27"/>
    </location>
</feature>
<name>A0ABW1L1E8_9BACL</name>
<proteinExistence type="predicted"/>
<evidence type="ECO:0000313" key="2">
    <source>
        <dbReference type="EMBL" id="MFC6037964.1"/>
    </source>
</evidence>
<dbReference type="RefSeq" id="WP_377731961.1">
    <property type="nucleotide sequence ID" value="NZ_JBHSRI010000002.1"/>
</dbReference>
<sequence>MKNIISRILFIAGIVVIILGFIVSLMFTQHEIVTEFGNIFSIFTLSFLLIHVVIGIVLIGLSEIIKLLQVLVNHHVENEAIVNSPNKKPSVRNVNYEKGVPASIKKEIIDFYADQLIKIDDIHVTTIADVYVVNRGNEKDLIELGGFRPTIIPKGRINKNSALRELLE</sequence>
<accession>A0ABW1L1E8</accession>
<keyword evidence="1" id="KW-0472">Membrane</keyword>
<gene>
    <name evidence="2" type="ORF">ACFPYN_00725</name>
</gene>
<feature type="transmembrane region" description="Helical" evidence="1">
    <location>
        <begin position="39"/>
        <end position="61"/>
    </location>
</feature>
<keyword evidence="1" id="KW-0812">Transmembrane</keyword>
<reference evidence="3" key="1">
    <citation type="journal article" date="2019" name="Int. J. Syst. Evol. Microbiol.">
        <title>The Global Catalogue of Microorganisms (GCM) 10K type strain sequencing project: providing services to taxonomists for standard genome sequencing and annotation.</title>
        <authorList>
            <consortium name="The Broad Institute Genomics Platform"/>
            <consortium name="The Broad Institute Genome Sequencing Center for Infectious Disease"/>
            <person name="Wu L."/>
            <person name="Ma J."/>
        </authorList>
    </citation>
    <scope>NUCLEOTIDE SEQUENCE [LARGE SCALE GENOMIC DNA]</scope>
    <source>
        <strain evidence="3">CCUG 54527</strain>
    </source>
</reference>
<organism evidence="2 3">
    <name type="scientific">Paenisporosarcina macmurdoensis</name>
    <dbReference type="NCBI Taxonomy" id="212659"/>
    <lineage>
        <taxon>Bacteria</taxon>
        <taxon>Bacillati</taxon>
        <taxon>Bacillota</taxon>
        <taxon>Bacilli</taxon>
        <taxon>Bacillales</taxon>
        <taxon>Caryophanaceae</taxon>
        <taxon>Paenisporosarcina</taxon>
    </lineage>
</organism>